<dbReference type="Gene3D" id="3.20.20.300">
    <property type="entry name" value="Glycoside hydrolase, family 3, N-terminal domain"/>
    <property type="match status" value="1"/>
</dbReference>
<feature type="region of interest" description="Disordered" evidence="4">
    <location>
        <begin position="1"/>
        <end position="23"/>
    </location>
</feature>
<dbReference type="Pfam" id="PF01915">
    <property type="entry name" value="Glyco_hydro_3_C"/>
    <property type="match status" value="1"/>
</dbReference>
<proteinExistence type="inferred from homology"/>
<organism evidence="6 7">
    <name type="scientific">Nonomuraea harbinensis</name>
    <dbReference type="NCBI Taxonomy" id="1286938"/>
    <lineage>
        <taxon>Bacteria</taxon>
        <taxon>Bacillati</taxon>
        <taxon>Actinomycetota</taxon>
        <taxon>Actinomycetes</taxon>
        <taxon>Streptosporangiales</taxon>
        <taxon>Streptosporangiaceae</taxon>
        <taxon>Nonomuraea</taxon>
    </lineage>
</organism>
<evidence type="ECO:0000256" key="2">
    <source>
        <dbReference type="ARBA" id="ARBA00022729"/>
    </source>
</evidence>
<dbReference type="GO" id="GO:0016787">
    <property type="term" value="F:hydrolase activity"/>
    <property type="evidence" value="ECO:0007669"/>
    <property type="project" value="UniProtKB-KW"/>
</dbReference>
<dbReference type="Gene3D" id="3.40.50.1700">
    <property type="entry name" value="Glycoside hydrolase family 3 C-terminal domain"/>
    <property type="match status" value="1"/>
</dbReference>
<dbReference type="InterPro" id="IPR017853">
    <property type="entry name" value="GH"/>
</dbReference>
<dbReference type="Pfam" id="PF14310">
    <property type="entry name" value="Fn3-like"/>
    <property type="match status" value="1"/>
</dbReference>
<dbReference type="InterPro" id="IPR044993">
    <property type="entry name" value="BXL"/>
</dbReference>
<dbReference type="RefSeq" id="WP_246639642.1">
    <property type="nucleotide sequence ID" value="NZ_JAHKRN010000008.1"/>
</dbReference>
<sequence length="871" mass="90319">MTGQSPPDTTPGANSPWRDRRLTPAERADALVPLMTLEEKIAQLVGVWAGADPSGDGVAPRQADMNVVDWATVIRHGLGQLTRPYGTAPVDPAAGARSLDASQREIMAANRFGIPAQVHEECLTGFSAWRATVYPAPLSWGASFDPGLIEEMAGRIGRSMRAAGVHQGLAPVLDVTRDYRWGRTEETIGEDPYLAGSIGAAYVRGLEGAGIVATLKHFAGYAASRGGRNLAPAHMGPRELSDVVLPPFEMALRLGGARSVMNSYAEIDGVPVAADESLLTGLLREEWGFTGTVVADYFAVRFLQSLHGVAGDGAEAAGLALRAGIDVELPTVDTYGGPLVEAVKSGTVSEALIDRALHRVLAQKAELGLLDEDWQPIPAPQALGYGTAAQAPGRVGDGTDGRVSDHSADASVSGHVGGGGDGRISGSRGYGTDAQASGRADDGVAERVSDHGGDGGEGQGVGGRGGLRLDDEGSRGLALRLARESVVLVRNGGVLPLAPGLRVALVGPVADDPMAMLGCYAFPNHVGPHHPGQGLGLEIPSLREELGKRIPGLTYAAGCDVRGEDTAGIAAAVAVARESDVCVLAVGDRAGLFGRGTSGEGCDATDLSLPGVQAELVRAVLATGTPVVLVLLAGRPYALGPETDAAAAVLFGFFPGQLGGRAVSEVLTGAVNPSGRLPVSVPRDAGGLPATYLTPPLGRRTDVSSVDPTPAFPFGHGLTYTTFEWTGAESGGEWPVDGETVAAVTVRNTGERPGAEVVQLYLHDPVAQTTRPVVRLIGYARVQLEPGEAARVTFTVHADLASFTGVRGRRIVEPGDVELRLSRSSADVAAALPLRLTGEEREVARERRLQPTVHIERGMTGVGRRDGAPEV</sequence>
<protein>
    <submittedName>
        <fullName evidence="6">Glycoside hydrolase family 3 N-terminal domain-containing protein</fullName>
    </submittedName>
</protein>
<feature type="compositionally biased region" description="Polar residues" evidence="4">
    <location>
        <begin position="1"/>
        <end position="13"/>
    </location>
</feature>
<accession>A0ABW1BQ56</accession>
<dbReference type="EMBL" id="JBHSNW010000003">
    <property type="protein sequence ID" value="MFC5814919.1"/>
    <property type="molecule type" value="Genomic_DNA"/>
</dbReference>
<evidence type="ECO:0000256" key="4">
    <source>
        <dbReference type="SAM" id="MobiDB-lite"/>
    </source>
</evidence>
<dbReference type="InterPro" id="IPR036962">
    <property type="entry name" value="Glyco_hydro_3_N_sf"/>
</dbReference>
<evidence type="ECO:0000256" key="1">
    <source>
        <dbReference type="ARBA" id="ARBA00005336"/>
    </source>
</evidence>
<feature type="domain" description="Fibronectin type III-like" evidence="5">
    <location>
        <begin position="756"/>
        <end position="825"/>
    </location>
</feature>
<dbReference type="InterPro" id="IPR026891">
    <property type="entry name" value="Fn3-like"/>
</dbReference>
<dbReference type="SUPFAM" id="SSF51445">
    <property type="entry name" value="(Trans)glycosidases"/>
    <property type="match status" value="1"/>
</dbReference>
<comment type="caution">
    <text evidence="6">The sequence shown here is derived from an EMBL/GenBank/DDBJ whole genome shotgun (WGS) entry which is preliminary data.</text>
</comment>
<gene>
    <name evidence="6" type="ORF">ACFPUY_07480</name>
</gene>
<dbReference type="SUPFAM" id="SSF52279">
    <property type="entry name" value="Beta-D-glucan exohydrolase, C-terminal domain"/>
    <property type="match status" value="1"/>
</dbReference>
<keyword evidence="2" id="KW-0732">Signal</keyword>
<reference evidence="7" key="1">
    <citation type="journal article" date="2019" name="Int. J. Syst. Evol. Microbiol.">
        <title>The Global Catalogue of Microorganisms (GCM) 10K type strain sequencing project: providing services to taxonomists for standard genome sequencing and annotation.</title>
        <authorList>
            <consortium name="The Broad Institute Genomics Platform"/>
            <consortium name="The Broad Institute Genome Sequencing Center for Infectious Disease"/>
            <person name="Wu L."/>
            <person name="Ma J."/>
        </authorList>
    </citation>
    <scope>NUCLEOTIDE SEQUENCE [LARGE SCALE GENOMIC DNA]</scope>
    <source>
        <strain evidence="7">CGMCC 4.7106</strain>
    </source>
</reference>
<keyword evidence="7" id="KW-1185">Reference proteome</keyword>
<feature type="region of interest" description="Disordered" evidence="4">
    <location>
        <begin position="388"/>
        <end position="468"/>
    </location>
</feature>
<evidence type="ECO:0000256" key="3">
    <source>
        <dbReference type="ARBA" id="ARBA00022801"/>
    </source>
</evidence>
<feature type="compositionally biased region" description="Gly residues" evidence="4">
    <location>
        <begin position="455"/>
        <end position="466"/>
    </location>
</feature>
<comment type="similarity">
    <text evidence="1">Belongs to the glycosyl hydrolase 3 family.</text>
</comment>
<evidence type="ECO:0000313" key="7">
    <source>
        <dbReference type="Proteomes" id="UP001596096"/>
    </source>
</evidence>
<keyword evidence="3 6" id="KW-0378">Hydrolase</keyword>
<dbReference type="Proteomes" id="UP001596096">
    <property type="component" value="Unassembled WGS sequence"/>
</dbReference>
<dbReference type="PRINTS" id="PR00133">
    <property type="entry name" value="GLHYDRLASE3"/>
</dbReference>
<dbReference type="PANTHER" id="PTHR42721">
    <property type="entry name" value="SUGAR HYDROLASE-RELATED"/>
    <property type="match status" value="1"/>
</dbReference>
<feature type="compositionally biased region" description="Basic and acidic residues" evidence="4">
    <location>
        <begin position="439"/>
        <end position="454"/>
    </location>
</feature>
<dbReference type="InterPro" id="IPR013783">
    <property type="entry name" value="Ig-like_fold"/>
</dbReference>
<evidence type="ECO:0000313" key="6">
    <source>
        <dbReference type="EMBL" id="MFC5814919.1"/>
    </source>
</evidence>
<dbReference type="SMART" id="SM01217">
    <property type="entry name" value="Fn3_like"/>
    <property type="match status" value="1"/>
</dbReference>
<feature type="compositionally biased region" description="Basic and acidic residues" evidence="4">
    <location>
        <begin position="397"/>
        <end position="408"/>
    </location>
</feature>
<dbReference type="InterPro" id="IPR036881">
    <property type="entry name" value="Glyco_hydro_3_C_sf"/>
</dbReference>
<dbReference type="InterPro" id="IPR001764">
    <property type="entry name" value="Glyco_hydro_3_N"/>
</dbReference>
<dbReference type="InterPro" id="IPR002772">
    <property type="entry name" value="Glyco_hydro_3_C"/>
</dbReference>
<dbReference type="Pfam" id="PF00933">
    <property type="entry name" value="Glyco_hydro_3"/>
    <property type="match status" value="1"/>
</dbReference>
<evidence type="ECO:0000259" key="5">
    <source>
        <dbReference type="SMART" id="SM01217"/>
    </source>
</evidence>
<dbReference type="PANTHER" id="PTHR42721:SF3">
    <property type="entry name" value="BETA-D-XYLOSIDASE 5-RELATED"/>
    <property type="match status" value="1"/>
</dbReference>
<name>A0ABW1BQ56_9ACTN</name>
<dbReference type="Gene3D" id="2.60.40.10">
    <property type="entry name" value="Immunoglobulins"/>
    <property type="match status" value="1"/>
</dbReference>